<dbReference type="InterPro" id="IPR036390">
    <property type="entry name" value="WH_DNA-bd_sf"/>
</dbReference>
<evidence type="ECO:0000259" key="5">
    <source>
        <dbReference type="PROSITE" id="PS50931"/>
    </source>
</evidence>
<keyword evidence="2" id="KW-0805">Transcription regulation</keyword>
<dbReference type="Pfam" id="PF00126">
    <property type="entry name" value="HTH_1"/>
    <property type="match status" value="1"/>
</dbReference>
<dbReference type="Proteomes" id="UP000250462">
    <property type="component" value="Unassembled WGS sequence"/>
</dbReference>
<dbReference type="CDD" id="cd08414">
    <property type="entry name" value="PBP2_LTTR_aromatics_like"/>
    <property type="match status" value="1"/>
</dbReference>
<dbReference type="SUPFAM" id="SSF53850">
    <property type="entry name" value="Periplasmic binding protein-like II"/>
    <property type="match status" value="1"/>
</dbReference>
<sequence>MEIELRHLRIVCTIAETGSLTKAAAALGLAQPAVTSQLKRIERLLGGPIFIRDRHGARPTELGEMVLARARMLLPAAQELQNDVTRLANSPDEDRHWRIGATAGPVFGPLVHRLATEDPTASVTTHATWSSGELATMLSEGRLDYALTGVCGDAEPPGDDVVWTTIATDAVFVMLDDRHPLAGAPSVELAELSEALWLAMPGDGCFADCFAASCARAGFAPKALHEMDPPSCVYLVRTGRAIALCQPAFRPPAGVVTVPISEAPLRWRQLIGYRPSSAANSSSAAVMEHARKAYQDAVDDNVRYHEWLRWHRQFGLAA</sequence>
<comment type="caution">
    <text evidence="6">The sequence shown here is derived from an EMBL/GenBank/DDBJ whole genome shotgun (WGS) entry which is preliminary data.</text>
</comment>
<keyword evidence="7" id="KW-1185">Reference proteome</keyword>
<protein>
    <submittedName>
        <fullName evidence="6">LysR family transcriptional regulator</fullName>
    </submittedName>
</protein>
<dbReference type="GO" id="GO:0003700">
    <property type="term" value="F:DNA-binding transcription factor activity"/>
    <property type="evidence" value="ECO:0007669"/>
    <property type="project" value="InterPro"/>
</dbReference>
<organism evidence="6 7">
    <name type="scientific">Phytoactinopolyspora halophila</name>
    <dbReference type="NCBI Taxonomy" id="1981511"/>
    <lineage>
        <taxon>Bacteria</taxon>
        <taxon>Bacillati</taxon>
        <taxon>Actinomycetota</taxon>
        <taxon>Actinomycetes</taxon>
        <taxon>Jiangellales</taxon>
        <taxon>Jiangellaceae</taxon>
        <taxon>Phytoactinopolyspora</taxon>
    </lineage>
</organism>
<dbReference type="Gene3D" id="1.10.10.10">
    <property type="entry name" value="Winged helix-like DNA-binding domain superfamily/Winged helix DNA-binding domain"/>
    <property type="match status" value="1"/>
</dbReference>
<dbReference type="Gene3D" id="3.40.190.290">
    <property type="match status" value="1"/>
</dbReference>
<dbReference type="InterPro" id="IPR036388">
    <property type="entry name" value="WH-like_DNA-bd_sf"/>
</dbReference>
<comment type="similarity">
    <text evidence="1">Belongs to the LysR transcriptional regulatory family.</text>
</comment>
<keyword evidence="3" id="KW-0238">DNA-binding</keyword>
<dbReference type="PRINTS" id="PR00039">
    <property type="entry name" value="HTHLYSR"/>
</dbReference>
<dbReference type="SUPFAM" id="SSF46785">
    <property type="entry name" value="Winged helix' DNA-binding domain"/>
    <property type="match status" value="1"/>
</dbReference>
<evidence type="ECO:0000256" key="2">
    <source>
        <dbReference type="ARBA" id="ARBA00023015"/>
    </source>
</evidence>
<dbReference type="PANTHER" id="PTHR30346:SF30">
    <property type="entry name" value="SMALL NEUTRAL PROTEASE REGULATORY PROTEIN"/>
    <property type="match status" value="1"/>
</dbReference>
<keyword evidence="4" id="KW-0804">Transcription</keyword>
<dbReference type="GO" id="GO:0003677">
    <property type="term" value="F:DNA binding"/>
    <property type="evidence" value="ECO:0007669"/>
    <property type="project" value="UniProtKB-KW"/>
</dbReference>
<evidence type="ECO:0000256" key="3">
    <source>
        <dbReference type="ARBA" id="ARBA00023125"/>
    </source>
</evidence>
<dbReference type="Pfam" id="PF03466">
    <property type="entry name" value="LysR_substrate"/>
    <property type="match status" value="1"/>
</dbReference>
<dbReference type="EMBL" id="QMIG01000001">
    <property type="protein sequence ID" value="RAW18730.1"/>
    <property type="molecule type" value="Genomic_DNA"/>
</dbReference>
<dbReference type="PROSITE" id="PS50931">
    <property type="entry name" value="HTH_LYSR"/>
    <property type="match status" value="1"/>
</dbReference>
<name>A0A329R2D1_9ACTN</name>
<dbReference type="GO" id="GO:0032993">
    <property type="term" value="C:protein-DNA complex"/>
    <property type="evidence" value="ECO:0007669"/>
    <property type="project" value="TreeGrafter"/>
</dbReference>
<dbReference type="InterPro" id="IPR005119">
    <property type="entry name" value="LysR_subst-bd"/>
</dbReference>
<dbReference type="RefSeq" id="WP_112256433.1">
    <property type="nucleotide sequence ID" value="NZ_QMIG01000001.1"/>
</dbReference>
<proteinExistence type="inferred from homology"/>
<dbReference type="OrthoDB" id="3171102at2"/>
<evidence type="ECO:0000313" key="6">
    <source>
        <dbReference type="EMBL" id="RAW18730.1"/>
    </source>
</evidence>
<dbReference type="InterPro" id="IPR000847">
    <property type="entry name" value="LysR_HTH_N"/>
</dbReference>
<dbReference type="PANTHER" id="PTHR30346">
    <property type="entry name" value="TRANSCRIPTIONAL DUAL REGULATOR HCAR-RELATED"/>
    <property type="match status" value="1"/>
</dbReference>
<evidence type="ECO:0000256" key="1">
    <source>
        <dbReference type="ARBA" id="ARBA00009437"/>
    </source>
</evidence>
<accession>A0A329R2D1</accession>
<evidence type="ECO:0000256" key="4">
    <source>
        <dbReference type="ARBA" id="ARBA00023163"/>
    </source>
</evidence>
<dbReference type="AlphaFoldDB" id="A0A329R2D1"/>
<evidence type="ECO:0000313" key="7">
    <source>
        <dbReference type="Proteomes" id="UP000250462"/>
    </source>
</evidence>
<reference evidence="6 7" key="1">
    <citation type="submission" date="2018-06" db="EMBL/GenBank/DDBJ databases">
        <title>Phytoactinopolyspora halophila sp. nov., a novel halophilic actinomycete isolated from a saline soil in China.</title>
        <authorList>
            <person name="Tang S.-K."/>
        </authorList>
    </citation>
    <scope>NUCLEOTIDE SEQUENCE [LARGE SCALE GENOMIC DNA]</scope>
    <source>
        <strain evidence="6 7">YIM 96934</strain>
    </source>
</reference>
<gene>
    <name evidence="6" type="ORF">DPM12_01265</name>
</gene>
<feature type="domain" description="HTH lysR-type" evidence="5">
    <location>
        <begin position="3"/>
        <end position="60"/>
    </location>
</feature>